<evidence type="ECO:0000256" key="3">
    <source>
        <dbReference type="ARBA" id="ARBA00004496"/>
    </source>
</evidence>
<dbReference type="PIRSF" id="PIRSF037434">
    <property type="entry name" value="STHK_ChrS"/>
    <property type="match status" value="1"/>
</dbReference>
<organism evidence="18 19">
    <name type="scientific">Helcobacillus massiliensis</name>
    <dbReference type="NCBI Taxonomy" id="521392"/>
    <lineage>
        <taxon>Bacteria</taxon>
        <taxon>Bacillati</taxon>
        <taxon>Actinomycetota</taxon>
        <taxon>Actinomycetes</taxon>
        <taxon>Micrococcales</taxon>
        <taxon>Dermabacteraceae</taxon>
        <taxon>Helcobacillus</taxon>
    </lineage>
</organism>
<evidence type="ECO:0000256" key="10">
    <source>
        <dbReference type="ARBA" id="ARBA00022777"/>
    </source>
</evidence>
<evidence type="ECO:0000256" key="6">
    <source>
        <dbReference type="ARBA" id="ARBA00022485"/>
    </source>
</evidence>
<feature type="transmembrane region" description="Helical" evidence="16">
    <location>
        <begin position="129"/>
        <end position="149"/>
    </location>
</feature>
<comment type="catalytic activity">
    <reaction evidence="1">
        <text>ATP + protein L-histidine = ADP + protein N-phospho-L-histidine.</text>
        <dbReference type="EC" id="2.7.13.3"/>
    </reaction>
</comment>
<keyword evidence="10 18" id="KW-0418">Kinase</keyword>
<evidence type="ECO:0000256" key="7">
    <source>
        <dbReference type="ARBA" id="ARBA00022490"/>
    </source>
</evidence>
<dbReference type="Proteomes" id="UP000568050">
    <property type="component" value="Unassembled WGS sequence"/>
</dbReference>
<dbReference type="PROSITE" id="PS50109">
    <property type="entry name" value="HIS_KIN"/>
    <property type="match status" value="1"/>
</dbReference>
<keyword evidence="12" id="KW-0902">Two-component regulatory system</keyword>
<keyword evidence="11" id="KW-0408">Iron</keyword>
<protein>
    <recommendedName>
        <fullName evidence="5">Oxygen sensor histidine kinase NreB</fullName>
        <ecNumber evidence="4">2.7.13.3</ecNumber>
    </recommendedName>
    <alternativeName>
        <fullName evidence="15">Nitrogen regulation protein B</fullName>
    </alternativeName>
</protein>
<dbReference type="SMART" id="SM00387">
    <property type="entry name" value="HATPase_c"/>
    <property type="match status" value="1"/>
</dbReference>
<feature type="domain" description="Histidine kinase" evidence="17">
    <location>
        <begin position="344"/>
        <end position="428"/>
    </location>
</feature>
<keyword evidence="13" id="KW-0411">Iron-sulfur</keyword>
<sequence length="428" mass="45121">MSAAMTVPRSESRLAAGVRWFVHLLLYALSGIVGLLLLARSEPGAGPAVAVLVLLVSVYSLGARFSVERPQDPAPSASPQSLTGVHPRRSLLALLLTLALWLVLCVLTPQGVWIAFALFFAVLMLPSRILGITLLFLVALVAGFAPALHTTETAVLGPGQVLGPFIGALVALGIMSTLRTLQKEIAIRELITRELRTTRAQLARTERDAGIAQERERIARDLHDTVAQSTISISMLLESAQRAAADSDTARLGELLESALDMTRQTTRQTRQFVDAGAPSAAPVDEDPAAVLCQELQQLVDQHQLTTSARIVLRCDLSASDSAPGISAEPDARPAIRQSAAQTLVRVASSLLANAVQHARADTIVVTVGQHEGELMLDVVDDGAGIPTGRDEGFGLRTVRARVKSAGGTATVETAPAHGTAVSVTVPA</sequence>
<dbReference type="PANTHER" id="PTHR24421:SF62">
    <property type="entry name" value="SENSORY TRANSDUCTION HISTIDINE KINASE"/>
    <property type="match status" value="1"/>
</dbReference>
<dbReference type="GO" id="GO:0046983">
    <property type="term" value="F:protein dimerization activity"/>
    <property type="evidence" value="ECO:0007669"/>
    <property type="project" value="InterPro"/>
</dbReference>
<dbReference type="PRINTS" id="PR00344">
    <property type="entry name" value="BCTRLSENSOR"/>
</dbReference>
<evidence type="ECO:0000259" key="17">
    <source>
        <dbReference type="PROSITE" id="PS50109"/>
    </source>
</evidence>
<evidence type="ECO:0000256" key="15">
    <source>
        <dbReference type="ARBA" id="ARBA00030800"/>
    </source>
</evidence>
<dbReference type="InterPro" id="IPR011712">
    <property type="entry name" value="Sig_transdc_His_kin_sub3_dim/P"/>
</dbReference>
<accession>A0A839QQ78</accession>
<dbReference type="InterPro" id="IPR017205">
    <property type="entry name" value="Sig_transdc_His_kinase_ChrS"/>
</dbReference>
<evidence type="ECO:0000256" key="2">
    <source>
        <dbReference type="ARBA" id="ARBA00001966"/>
    </source>
</evidence>
<dbReference type="GO" id="GO:0046872">
    <property type="term" value="F:metal ion binding"/>
    <property type="evidence" value="ECO:0007669"/>
    <property type="project" value="UniProtKB-KW"/>
</dbReference>
<comment type="caution">
    <text evidence="18">The sequence shown here is derived from an EMBL/GenBank/DDBJ whole genome shotgun (WGS) entry which is preliminary data.</text>
</comment>
<dbReference type="AlphaFoldDB" id="A0A839QQ78"/>
<reference evidence="18 19" key="1">
    <citation type="submission" date="2020-08" db="EMBL/GenBank/DDBJ databases">
        <title>Sequencing the genomes of 1000 actinobacteria strains.</title>
        <authorList>
            <person name="Klenk H.-P."/>
        </authorList>
    </citation>
    <scope>NUCLEOTIDE SEQUENCE [LARGE SCALE GENOMIC DNA]</scope>
    <source>
        <strain evidence="18 19">DSM 23040</strain>
    </source>
</reference>
<dbReference type="InterPro" id="IPR036890">
    <property type="entry name" value="HATPase_C_sf"/>
</dbReference>
<name>A0A839QQ78_9MICO</name>
<comment type="cofactor">
    <cofactor evidence="2">
        <name>[4Fe-4S] cluster</name>
        <dbReference type="ChEBI" id="CHEBI:49883"/>
    </cofactor>
</comment>
<dbReference type="InterPro" id="IPR005467">
    <property type="entry name" value="His_kinase_dom"/>
</dbReference>
<evidence type="ECO:0000256" key="1">
    <source>
        <dbReference type="ARBA" id="ARBA00000085"/>
    </source>
</evidence>
<feature type="transmembrane region" description="Helical" evidence="16">
    <location>
        <begin position="91"/>
        <end position="122"/>
    </location>
</feature>
<feature type="transmembrane region" description="Helical" evidence="16">
    <location>
        <begin position="161"/>
        <end position="181"/>
    </location>
</feature>
<dbReference type="Gene3D" id="3.30.565.10">
    <property type="entry name" value="Histidine kinase-like ATPase, C-terminal domain"/>
    <property type="match status" value="1"/>
</dbReference>
<dbReference type="GO" id="GO:0016020">
    <property type="term" value="C:membrane"/>
    <property type="evidence" value="ECO:0007669"/>
    <property type="project" value="InterPro"/>
</dbReference>
<dbReference type="InterPro" id="IPR050482">
    <property type="entry name" value="Sensor_HK_TwoCompSys"/>
</dbReference>
<evidence type="ECO:0000256" key="11">
    <source>
        <dbReference type="ARBA" id="ARBA00023004"/>
    </source>
</evidence>
<dbReference type="EC" id="2.7.13.3" evidence="4"/>
<keyword evidence="8" id="KW-0808">Transferase</keyword>
<evidence type="ECO:0000313" key="18">
    <source>
        <dbReference type="EMBL" id="MBB3022484.1"/>
    </source>
</evidence>
<evidence type="ECO:0000256" key="16">
    <source>
        <dbReference type="SAM" id="Phobius"/>
    </source>
</evidence>
<keyword evidence="16" id="KW-1133">Transmembrane helix</keyword>
<evidence type="ECO:0000256" key="12">
    <source>
        <dbReference type="ARBA" id="ARBA00023012"/>
    </source>
</evidence>
<dbReference type="SUPFAM" id="SSF55874">
    <property type="entry name" value="ATPase domain of HSP90 chaperone/DNA topoisomerase II/histidine kinase"/>
    <property type="match status" value="1"/>
</dbReference>
<evidence type="ECO:0000256" key="8">
    <source>
        <dbReference type="ARBA" id="ARBA00022679"/>
    </source>
</evidence>
<dbReference type="Pfam" id="PF07730">
    <property type="entry name" value="HisKA_3"/>
    <property type="match status" value="1"/>
</dbReference>
<dbReference type="RefSeq" id="WP_183374575.1">
    <property type="nucleotide sequence ID" value="NZ_CBCSFZ010000031.1"/>
</dbReference>
<proteinExistence type="predicted"/>
<dbReference type="InterPro" id="IPR003594">
    <property type="entry name" value="HATPase_dom"/>
</dbReference>
<evidence type="ECO:0000256" key="9">
    <source>
        <dbReference type="ARBA" id="ARBA00022723"/>
    </source>
</evidence>
<dbReference type="GO" id="GO:0051539">
    <property type="term" value="F:4 iron, 4 sulfur cluster binding"/>
    <property type="evidence" value="ECO:0007669"/>
    <property type="project" value="UniProtKB-KW"/>
</dbReference>
<dbReference type="InterPro" id="IPR004358">
    <property type="entry name" value="Sig_transdc_His_kin-like_C"/>
</dbReference>
<dbReference type="CDD" id="cd16917">
    <property type="entry name" value="HATPase_UhpB-NarQ-NarX-like"/>
    <property type="match status" value="1"/>
</dbReference>
<keyword evidence="9" id="KW-0479">Metal-binding</keyword>
<comment type="function">
    <text evidence="14">Member of the two-component regulatory system NreB/NreC involved in the control of dissimilatory nitrate/nitrite reduction in response to oxygen. NreB functions as a direct oxygen sensor histidine kinase which is autophosphorylated, in the absence of oxygen, probably at the conserved histidine residue, and transfers its phosphate group probably to a conserved aspartate residue of NreC. NreB/NreC activates the expression of the nitrate (narGHJI) and nitrite (nir) reductase operons, as well as the putative nitrate transporter gene narT.</text>
</comment>
<keyword evidence="16" id="KW-0472">Membrane</keyword>
<comment type="subcellular location">
    <subcellularLocation>
        <location evidence="3">Cytoplasm</location>
    </subcellularLocation>
</comment>
<keyword evidence="7" id="KW-0963">Cytoplasm</keyword>
<dbReference type="EMBL" id="JACHWP010000001">
    <property type="protein sequence ID" value="MBB3022484.1"/>
    <property type="molecule type" value="Genomic_DNA"/>
</dbReference>
<dbReference type="PANTHER" id="PTHR24421">
    <property type="entry name" value="NITRATE/NITRITE SENSOR PROTEIN NARX-RELATED"/>
    <property type="match status" value="1"/>
</dbReference>
<feature type="transmembrane region" description="Helical" evidence="16">
    <location>
        <begin position="46"/>
        <end position="67"/>
    </location>
</feature>
<keyword evidence="6" id="KW-0004">4Fe-4S</keyword>
<dbReference type="Pfam" id="PF02518">
    <property type="entry name" value="HATPase_c"/>
    <property type="match status" value="1"/>
</dbReference>
<evidence type="ECO:0000256" key="5">
    <source>
        <dbReference type="ARBA" id="ARBA00017322"/>
    </source>
</evidence>
<evidence type="ECO:0000313" key="19">
    <source>
        <dbReference type="Proteomes" id="UP000568050"/>
    </source>
</evidence>
<gene>
    <name evidence="18" type="ORF">FHX50_000732</name>
</gene>
<evidence type="ECO:0000256" key="13">
    <source>
        <dbReference type="ARBA" id="ARBA00023014"/>
    </source>
</evidence>
<feature type="transmembrane region" description="Helical" evidence="16">
    <location>
        <begin position="20"/>
        <end position="39"/>
    </location>
</feature>
<keyword evidence="19" id="KW-1185">Reference proteome</keyword>
<evidence type="ECO:0000256" key="4">
    <source>
        <dbReference type="ARBA" id="ARBA00012438"/>
    </source>
</evidence>
<keyword evidence="16" id="KW-0812">Transmembrane</keyword>
<dbReference type="GO" id="GO:0005737">
    <property type="term" value="C:cytoplasm"/>
    <property type="evidence" value="ECO:0007669"/>
    <property type="project" value="UniProtKB-SubCell"/>
</dbReference>
<dbReference type="GO" id="GO:0000155">
    <property type="term" value="F:phosphorelay sensor kinase activity"/>
    <property type="evidence" value="ECO:0007669"/>
    <property type="project" value="InterPro"/>
</dbReference>
<dbReference type="Gene3D" id="1.20.5.1930">
    <property type="match status" value="1"/>
</dbReference>
<evidence type="ECO:0000256" key="14">
    <source>
        <dbReference type="ARBA" id="ARBA00024827"/>
    </source>
</evidence>